<dbReference type="InterPro" id="IPR001873">
    <property type="entry name" value="ENaC"/>
</dbReference>
<gene>
    <name evidence="14" type="ORF">ODALV1_LOCUS13508</name>
</gene>
<dbReference type="Proteomes" id="UP001642540">
    <property type="component" value="Unassembled WGS sequence"/>
</dbReference>
<keyword evidence="8 12" id="KW-0406">Ion transport</keyword>
<keyword evidence="6 13" id="KW-1133">Transmembrane helix</keyword>
<proteinExistence type="inferred from homology"/>
<dbReference type="Pfam" id="PF00858">
    <property type="entry name" value="ASC"/>
    <property type="match status" value="1"/>
</dbReference>
<evidence type="ECO:0000256" key="5">
    <source>
        <dbReference type="ARBA" id="ARBA00022692"/>
    </source>
</evidence>
<accession>A0ABP1QSL7</accession>
<keyword evidence="4 12" id="KW-0894">Sodium channel</keyword>
<keyword evidence="11 12" id="KW-0407">Ion channel</keyword>
<keyword evidence="15" id="KW-1185">Reference proteome</keyword>
<reference evidence="14 15" key="1">
    <citation type="submission" date="2024-08" db="EMBL/GenBank/DDBJ databases">
        <authorList>
            <person name="Cucini C."/>
            <person name="Frati F."/>
        </authorList>
    </citation>
    <scope>NUCLEOTIDE SEQUENCE [LARGE SCALE GENOMIC DNA]</scope>
</reference>
<keyword evidence="5 12" id="KW-0812">Transmembrane</keyword>
<evidence type="ECO:0000256" key="6">
    <source>
        <dbReference type="ARBA" id="ARBA00022989"/>
    </source>
</evidence>
<sequence length="658" mass="75820">MGVQSQYPQAFQLQSGATLEHIILSNSKQFYKPGPTEKWRAAAMKIGNEINQAKGNSESEEAENLIGDDSNWCNKKWCWWSPPQDSIGVSFCSESTIHGLQYLGQRKRHMSERIFWLIAFLLSLAAAIYLIHGVWDRHRKIPVIVTFQAKEQDIDSIPFPAVTLCNMNKFPKSKVQELTRISRDPTHPKFNESRLQLTFVRSVCNAQHSFSKDFHFAYHRGVNTDQDGDNDTISEDNQDEMMDFLLGNTIPCDQLIRLCTFGETQQPCANLFRPVITDYGKCCTFNILPLPLLLKNPQNEGKENASLFDNPVLGTIRNWNESELKLWQKWDYDDGFVLPKTLERPYRQKRAGMPYGLSILVDPNVDDYYCPVSDSTGVRFILHTPLEMPHVMEFASVADLQKEILIEVHPEMTNADDDIRDFEREKRQCYFGKEKKLRFFGPYTGDDGVRICNNDLDSYDHECIEQARVDLQETLKQTCGHCDALCEDIAYNYETTIVALQDSMKLWGDPDPENHPEIPKWANHKMSILHIFFGSETTVPKLRKRLYGNTDLIANTGGILGLCLGFSVLSGVEVIYFITLRAFWKHCRRRMVGRRVANKFSKFFKHKPEKVIHVNPNMIPVHPAYPSHGVKSQLYNNNLQFMSNMYNSSPYSRNVEFY</sequence>
<evidence type="ECO:0008006" key="16">
    <source>
        <dbReference type="Google" id="ProtNLM"/>
    </source>
</evidence>
<keyword evidence="9 13" id="KW-0472">Membrane</keyword>
<feature type="transmembrane region" description="Helical" evidence="13">
    <location>
        <begin position="114"/>
        <end position="135"/>
    </location>
</feature>
<organism evidence="14 15">
    <name type="scientific">Orchesella dallaii</name>
    <dbReference type="NCBI Taxonomy" id="48710"/>
    <lineage>
        <taxon>Eukaryota</taxon>
        <taxon>Metazoa</taxon>
        <taxon>Ecdysozoa</taxon>
        <taxon>Arthropoda</taxon>
        <taxon>Hexapoda</taxon>
        <taxon>Collembola</taxon>
        <taxon>Entomobryomorpha</taxon>
        <taxon>Entomobryoidea</taxon>
        <taxon>Orchesellidae</taxon>
        <taxon>Orchesellinae</taxon>
        <taxon>Orchesella</taxon>
    </lineage>
</organism>
<evidence type="ECO:0000256" key="2">
    <source>
        <dbReference type="ARBA" id="ARBA00007193"/>
    </source>
</evidence>
<comment type="subcellular location">
    <subcellularLocation>
        <location evidence="1">Membrane</location>
        <topology evidence="1">Multi-pass membrane protein</topology>
    </subcellularLocation>
</comment>
<keyword evidence="7" id="KW-0915">Sodium</keyword>
<comment type="similarity">
    <text evidence="2 12">Belongs to the amiloride-sensitive sodium channel (TC 1.A.6) family.</text>
</comment>
<dbReference type="PANTHER" id="PTHR11690">
    <property type="entry name" value="AMILORIDE-SENSITIVE SODIUM CHANNEL-RELATED"/>
    <property type="match status" value="1"/>
</dbReference>
<name>A0ABP1QSL7_9HEXA</name>
<dbReference type="Gene3D" id="1.10.287.770">
    <property type="entry name" value="YojJ-like"/>
    <property type="match status" value="1"/>
</dbReference>
<dbReference type="PANTHER" id="PTHR11690:SF243">
    <property type="entry name" value="PICKPOCKET 12-RELATED"/>
    <property type="match status" value="1"/>
</dbReference>
<evidence type="ECO:0000313" key="15">
    <source>
        <dbReference type="Proteomes" id="UP001642540"/>
    </source>
</evidence>
<dbReference type="EMBL" id="CAXLJM020000041">
    <property type="protein sequence ID" value="CAL8109591.1"/>
    <property type="molecule type" value="Genomic_DNA"/>
</dbReference>
<dbReference type="Gene3D" id="2.60.470.10">
    <property type="entry name" value="Acid-sensing ion channels like domains"/>
    <property type="match status" value="1"/>
</dbReference>
<keyword evidence="10 12" id="KW-0739">Sodium transport</keyword>
<keyword evidence="3 12" id="KW-0813">Transport</keyword>
<evidence type="ECO:0000256" key="1">
    <source>
        <dbReference type="ARBA" id="ARBA00004141"/>
    </source>
</evidence>
<evidence type="ECO:0000256" key="7">
    <source>
        <dbReference type="ARBA" id="ARBA00023053"/>
    </source>
</evidence>
<evidence type="ECO:0000256" key="9">
    <source>
        <dbReference type="ARBA" id="ARBA00023136"/>
    </source>
</evidence>
<protein>
    <recommendedName>
        <fullName evidence="16">Pickpocket protein 28</fullName>
    </recommendedName>
</protein>
<evidence type="ECO:0000256" key="4">
    <source>
        <dbReference type="ARBA" id="ARBA00022461"/>
    </source>
</evidence>
<evidence type="ECO:0000256" key="8">
    <source>
        <dbReference type="ARBA" id="ARBA00023065"/>
    </source>
</evidence>
<comment type="caution">
    <text evidence="14">The sequence shown here is derived from an EMBL/GenBank/DDBJ whole genome shotgun (WGS) entry which is preliminary data.</text>
</comment>
<evidence type="ECO:0000313" key="14">
    <source>
        <dbReference type="EMBL" id="CAL8109591.1"/>
    </source>
</evidence>
<dbReference type="PRINTS" id="PR01078">
    <property type="entry name" value="AMINACHANNEL"/>
</dbReference>
<evidence type="ECO:0000256" key="11">
    <source>
        <dbReference type="ARBA" id="ARBA00023303"/>
    </source>
</evidence>
<evidence type="ECO:0000256" key="13">
    <source>
        <dbReference type="SAM" id="Phobius"/>
    </source>
</evidence>
<evidence type="ECO:0000256" key="12">
    <source>
        <dbReference type="RuleBase" id="RU000679"/>
    </source>
</evidence>
<feature type="transmembrane region" description="Helical" evidence="13">
    <location>
        <begin position="559"/>
        <end position="584"/>
    </location>
</feature>
<evidence type="ECO:0000256" key="10">
    <source>
        <dbReference type="ARBA" id="ARBA00023201"/>
    </source>
</evidence>
<evidence type="ECO:0000256" key="3">
    <source>
        <dbReference type="ARBA" id="ARBA00022448"/>
    </source>
</evidence>